<dbReference type="EMBL" id="REFS01000005">
    <property type="protein sequence ID" value="RMB13147.1"/>
    <property type="molecule type" value="Genomic_DNA"/>
</dbReference>
<dbReference type="RefSeq" id="WP_121921087.1">
    <property type="nucleotide sequence ID" value="NZ_CP034145.1"/>
</dbReference>
<evidence type="ECO:0000313" key="4">
    <source>
        <dbReference type="Proteomes" id="UP000277326"/>
    </source>
</evidence>
<protein>
    <submittedName>
        <fullName evidence="3">Uncharacterized protein</fullName>
    </submittedName>
</protein>
<gene>
    <name evidence="3" type="ORF">ATH50_2478</name>
    <name evidence="2" type="ORF">DU502_01215</name>
</gene>
<dbReference type="AlphaFoldDB" id="A0A3M0CW12"/>
<evidence type="ECO:0000313" key="2">
    <source>
        <dbReference type="EMBL" id="AZH24076.1"/>
    </source>
</evidence>
<evidence type="ECO:0000256" key="1">
    <source>
        <dbReference type="SAM" id="MobiDB-lite"/>
    </source>
</evidence>
<dbReference type="GeneID" id="38469863"/>
<dbReference type="KEGG" id="haer:DU502_01215"/>
<accession>A0A3M0CW12</accession>
<reference evidence="3 4" key="1">
    <citation type="journal article" date="2015" name="Stand. Genomic Sci.">
        <title>Genomic Encyclopedia of Bacterial and Archaeal Type Strains, Phase III: the genomes of soil and plant-associated and newly described type strains.</title>
        <authorList>
            <person name="Whitman W.B."/>
            <person name="Woyke T."/>
            <person name="Klenk H.P."/>
            <person name="Zhou Y."/>
            <person name="Lilburn T.G."/>
            <person name="Beck B.J."/>
            <person name="De Vos P."/>
            <person name="Vandamme P."/>
            <person name="Eisen J.A."/>
            <person name="Garrity G."/>
            <person name="Hugenholtz P."/>
            <person name="Kyrpides N.C."/>
        </authorList>
    </citation>
    <scope>NUCLEOTIDE SEQUENCE [LARGE SCALE GENOMIC DNA]</scope>
    <source>
        <strain evidence="3 4">CGMCC 1.10124</strain>
    </source>
</reference>
<dbReference type="OrthoDB" id="305715at2157"/>
<reference evidence="3" key="3">
    <citation type="submission" date="2018-10" db="EMBL/GenBank/DDBJ databases">
        <authorList>
            <person name="Whitman W."/>
            <person name="Huntemann M."/>
            <person name="Clum A."/>
            <person name="Pillay M."/>
            <person name="Palaniappan K."/>
            <person name="Varghese N."/>
            <person name="Mikhailova N."/>
            <person name="Stamatis D."/>
            <person name="Reddy T."/>
            <person name="Daum C."/>
            <person name="Shapiro N."/>
            <person name="Ivanova N."/>
            <person name="Kyrpides N."/>
            <person name="Woyke T."/>
        </authorList>
    </citation>
    <scope>NUCLEOTIDE SEQUENCE</scope>
    <source>
        <strain evidence="3">CGMCC 1.10124</strain>
    </source>
</reference>
<evidence type="ECO:0000313" key="5">
    <source>
        <dbReference type="Proteomes" id="UP000282007"/>
    </source>
</evidence>
<name>A0A3M0CW12_9EURY</name>
<feature type="region of interest" description="Disordered" evidence="1">
    <location>
        <begin position="21"/>
        <end position="50"/>
    </location>
</feature>
<dbReference type="PROSITE" id="PS51257">
    <property type="entry name" value="PROKAR_LIPOPROTEIN"/>
    <property type="match status" value="1"/>
</dbReference>
<evidence type="ECO:0000313" key="3">
    <source>
        <dbReference type="EMBL" id="RMB13147.1"/>
    </source>
</evidence>
<organism evidence="3 4">
    <name type="scientific">Haloplanus aerogenes</name>
    <dbReference type="NCBI Taxonomy" id="660522"/>
    <lineage>
        <taxon>Archaea</taxon>
        <taxon>Methanobacteriati</taxon>
        <taxon>Methanobacteriota</taxon>
        <taxon>Stenosarchaea group</taxon>
        <taxon>Halobacteria</taxon>
        <taxon>Halobacteriales</taxon>
        <taxon>Haloferacaceae</taxon>
        <taxon>Haloplanus</taxon>
    </lineage>
</organism>
<dbReference type="Proteomes" id="UP000277326">
    <property type="component" value="Unassembled WGS sequence"/>
</dbReference>
<feature type="compositionally biased region" description="Low complexity" evidence="1">
    <location>
        <begin position="21"/>
        <end position="41"/>
    </location>
</feature>
<dbReference type="Proteomes" id="UP000282007">
    <property type="component" value="Chromosome"/>
</dbReference>
<reference evidence="2 5" key="2">
    <citation type="submission" date="2018-07" db="EMBL/GenBank/DDBJ databases">
        <title>Genome sequences of Haloplanus aerogenes JCM 16430T.</title>
        <authorList>
            <person name="Kim Y.B."/>
            <person name="Roh S.W."/>
        </authorList>
    </citation>
    <scope>NUCLEOTIDE SEQUENCE [LARGE SCALE GENOMIC DNA]</scope>
    <source>
        <strain evidence="2 5">JCM 16430</strain>
    </source>
</reference>
<sequence>MRRDALHLVLAAVILLAGCTAPTGPSDTTDPTATSTPTATATPPPTATPQPVAVEYAVSAGTIPDDIESVEVTLQVVFVERAGDMGPCWRGTFTGPYKPTITPIAPPEGECYRSESVTLDLTALDGERSLGRITAPGRFTAGHALIATNVTATYRNGTTVTGIKDASGKRVRVVDGPPAGPYRVTLSLQAYDDRPYDYWFVTEEN</sequence>
<dbReference type="EMBL" id="CP034145">
    <property type="protein sequence ID" value="AZH24076.1"/>
    <property type="molecule type" value="Genomic_DNA"/>
</dbReference>
<keyword evidence="5" id="KW-1185">Reference proteome</keyword>
<proteinExistence type="predicted"/>